<dbReference type="SMART" id="SM01139">
    <property type="entry name" value="Drf_FH3"/>
    <property type="match status" value="1"/>
</dbReference>
<dbReference type="GO" id="GO:0003779">
    <property type="term" value="F:actin binding"/>
    <property type="evidence" value="ECO:0007669"/>
    <property type="project" value="InterPro"/>
</dbReference>
<dbReference type="GO" id="GO:0031267">
    <property type="term" value="F:small GTPase binding"/>
    <property type="evidence" value="ECO:0007669"/>
    <property type="project" value="InterPro"/>
</dbReference>
<name>A0A1Y1Y411_9FUNG</name>
<dbReference type="STRING" id="1314790.A0A1Y1Y411"/>
<dbReference type="PANTHER" id="PTHR47102">
    <property type="entry name" value="PROTEIN BNI1"/>
    <property type="match status" value="1"/>
</dbReference>
<feature type="compositionally biased region" description="Polar residues" evidence="3">
    <location>
        <begin position="15"/>
        <end position="42"/>
    </location>
</feature>
<feature type="region of interest" description="Disordered" evidence="3">
    <location>
        <begin position="1"/>
        <end position="103"/>
    </location>
</feature>
<dbReference type="GO" id="GO:0032153">
    <property type="term" value="C:cell division site"/>
    <property type="evidence" value="ECO:0007669"/>
    <property type="project" value="UniProtKB-ARBA"/>
</dbReference>
<evidence type="ECO:0000259" key="5">
    <source>
        <dbReference type="PROSITE" id="PS51232"/>
    </source>
</evidence>
<dbReference type="Gene3D" id="1.10.238.150">
    <property type="entry name" value="Formin, FH3 diaphanous domain"/>
    <property type="match status" value="1"/>
</dbReference>
<dbReference type="GO" id="GO:0043332">
    <property type="term" value="C:mating projection tip"/>
    <property type="evidence" value="ECO:0007669"/>
    <property type="project" value="TreeGrafter"/>
</dbReference>
<dbReference type="InterPro" id="IPR051661">
    <property type="entry name" value="Actin_filament_regulator"/>
</dbReference>
<dbReference type="GO" id="GO:0015629">
    <property type="term" value="C:actin cytoskeleton"/>
    <property type="evidence" value="ECO:0007669"/>
    <property type="project" value="UniProtKB-ARBA"/>
</dbReference>
<dbReference type="InterPro" id="IPR042201">
    <property type="entry name" value="FH2_Formin_sf"/>
</dbReference>
<dbReference type="Pfam" id="PF06371">
    <property type="entry name" value="Drf_GBD"/>
    <property type="match status" value="1"/>
</dbReference>
<evidence type="ECO:0000256" key="2">
    <source>
        <dbReference type="SAM" id="Coils"/>
    </source>
</evidence>
<proteinExistence type="inferred from homology"/>
<feature type="region of interest" description="Disordered" evidence="3">
    <location>
        <begin position="1248"/>
        <end position="1291"/>
    </location>
</feature>
<dbReference type="SMART" id="SM00498">
    <property type="entry name" value="FH2"/>
    <property type="match status" value="1"/>
</dbReference>
<dbReference type="InterPro" id="IPR014767">
    <property type="entry name" value="DAD_dom"/>
</dbReference>
<dbReference type="PANTHER" id="PTHR47102:SF2">
    <property type="entry name" value="PROTEIN BNI1"/>
    <property type="match status" value="1"/>
</dbReference>
<dbReference type="InterPro" id="IPR011989">
    <property type="entry name" value="ARM-like"/>
</dbReference>
<dbReference type="GO" id="GO:1903475">
    <property type="term" value="P:mitotic actomyosin contractile ring assembly"/>
    <property type="evidence" value="ECO:0007669"/>
    <property type="project" value="TreeGrafter"/>
</dbReference>
<feature type="region of interest" description="Disordered" evidence="3">
    <location>
        <begin position="1316"/>
        <end position="1335"/>
    </location>
</feature>
<dbReference type="InterPro" id="IPR015425">
    <property type="entry name" value="FH2_Formin"/>
</dbReference>
<feature type="domain" description="DAD" evidence="4">
    <location>
        <begin position="1287"/>
        <end position="1317"/>
    </location>
</feature>
<comment type="similarity">
    <text evidence="1">Belongs to the formin homology family. BNI1 subfamily.</text>
</comment>
<evidence type="ECO:0000259" key="6">
    <source>
        <dbReference type="PROSITE" id="PS51444"/>
    </source>
</evidence>
<dbReference type="Proteomes" id="UP000193498">
    <property type="component" value="Unassembled WGS sequence"/>
</dbReference>
<sequence>MDLFRKKKNKHSPNLEITSPIDNTDIVSYYSSPSSPTRASTFSHSSGNSNHPSSQSPFGSFKRSPATYSLSSTASSGSGGSSNGHRDSMASTVSSIEHVKSEDHLNESLEKLMDSMDLDESKREAMRKLPTDTKWMIIVSQKQREFEDVKNRSRNDGKLDRSTPEYYVQKISQTEIRYIPLKLFVSLRVSLATQPISWVHHFLELNGLKLLADALISLGRKSNKKDNDLQAEFEIIKCLKSILNTKWGAQEALEQPKVIINITYSLDSAFLPTRKLVAEFLTFICYFESRGCDYILKGLDQVMRARNHHLRFEAWMKSLENTIDGRGILGSLVGASEEIKKTAGRESELVEYVITNLMLVNGLISGYEDLEMRTHIRNQMNAAGLDRIIKKVVGFNDELILRHVQLFDQLSDQDYLELSEVYNHQMLQDLNDPRDVFEALMNSVEDSKARDFLLSILQHLLMVRNEGDGDSMKNKCFQLIDTLVTQIVLDRRGLDQDFSASYGVSIGSLVSKLADGNQLQEALDAAKEAKDIAEAATRRQSELESELAMRADGLVGKLKVKITSLEDLLRMSRHTIEALQEQVQTLREQYHSKLSQQGRELKKLYQAVKKSVGDKASLMELSDYLLLENKALKGGAGFENILSSLDPVAFKQFKIDESRLQLEIRRLKEEHSAVSDQMIQTKKRLEELKRTIAEPYALNLKTDDLGVDKKGHRPGGIYVSPETELFNASSFDQSLLAAELSKDEFILREKESPIRFGGHSLSSTDIKIGSSAIPPPPPPPPSLTPGAGSAPAPPPPPPGPPARPPAPPPPPPGLSAPPPPPPGPPGAGPPMPPPPPPGLSAPPPPPPGAPRSGPLLGGRRRKQVKWISKNKLKQLQWDKLADHSVAKTVWGYRQPELITQEDHLGQVFEENGVFEEIEDLFPARVIEVKVKAPVLEEEPKEISVLSPKRAYNMNIMLARIKQHTFEEIRLAILGMNESIMTEHLLKQLLSFIPTAEEKALLAEYRENTENLANPDRFFVEMLKIDRYEQRLKAMYLKYTFPERFQDLNNDLTAVFDASLAVKSSPSLPKLLELILVMGNYMNGTGFRGGAYGFKINSINKLIDTKDKENETTLLHFLVNLIESKFPEITQFQEELKDIGGACRISFQEMKIELQDLHSKLRDVATELEKHHSSAEKAEDPFAVIMKEFMVHAQEDFSNMDVKFKAMEVAYQEIVTLYGEDPKSTAPEEFFGVFKSFITLFAKASKDNASLRDKQAQMAKRKKRDEEREALKAQKKETAEVESPGPVDDEKGVMDNLLENLRKGNSVEATRKIRSRDDAAARLRDRRKTQQRNSISSRALQMLQEMNGNESPPVPQIPEVNHLSTIVN</sequence>
<dbReference type="Gene3D" id="1.20.58.630">
    <property type="match status" value="1"/>
</dbReference>
<dbReference type="SUPFAM" id="SSF48371">
    <property type="entry name" value="ARM repeat"/>
    <property type="match status" value="1"/>
</dbReference>
<feature type="compositionally biased region" description="Basic and acidic residues" evidence="3">
    <location>
        <begin position="1263"/>
        <end position="1278"/>
    </location>
</feature>
<feature type="region of interest" description="Disordered" evidence="3">
    <location>
        <begin position="755"/>
        <end position="861"/>
    </location>
</feature>
<evidence type="ECO:0000313" key="8">
    <source>
        <dbReference type="Proteomes" id="UP000193498"/>
    </source>
</evidence>
<keyword evidence="2" id="KW-0175">Coiled coil</keyword>
<gene>
    <name evidence="7" type="ORF">K493DRAFT_316418</name>
</gene>
<protein>
    <submittedName>
        <fullName evidence="7">FH2-domain-containing protein</fullName>
    </submittedName>
</protein>
<feature type="coiled-coil region" evidence="2">
    <location>
        <begin position="650"/>
        <end position="691"/>
    </location>
</feature>
<dbReference type="SMART" id="SM01140">
    <property type="entry name" value="Drf_GBD"/>
    <property type="match status" value="1"/>
</dbReference>
<feature type="domain" description="GBD/FH3" evidence="5">
    <location>
        <begin position="97"/>
        <end position="495"/>
    </location>
</feature>
<feature type="compositionally biased region" description="Basic residues" evidence="3">
    <location>
        <begin position="1"/>
        <end position="11"/>
    </location>
</feature>
<dbReference type="Gene3D" id="6.10.30.50">
    <property type="match status" value="1"/>
</dbReference>
<feature type="compositionally biased region" description="Pro residues" evidence="3">
    <location>
        <begin position="773"/>
        <end position="783"/>
    </location>
</feature>
<dbReference type="GO" id="GO:0005938">
    <property type="term" value="C:cell cortex"/>
    <property type="evidence" value="ECO:0007669"/>
    <property type="project" value="UniProtKB-ARBA"/>
</dbReference>
<reference evidence="7 8" key="1">
    <citation type="submission" date="2016-07" db="EMBL/GenBank/DDBJ databases">
        <title>Pervasive Adenine N6-methylation of Active Genes in Fungi.</title>
        <authorList>
            <consortium name="DOE Joint Genome Institute"/>
            <person name="Mondo S.J."/>
            <person name="Dannebaum R.O."/>
            <person name="Kuo R.C."/>
            <person name="Labutti K."/>
            <person name="Haridas S."/>
            <person name="Kuo A."/>
            <person name="Salamov A."/>
            <person name="Ahrendt S.R."/>
            <person name="Lipzen A."/>
            <person name="Sullivan W."/>
            <person name="Andreopoulos W.B."/>
            <person name="Clum A."/>
            <person name="Lindquist E."/>
            <person name="Daum C."/>
            <person name="Ramamoorthy G.K."/>
            <person name="Gryganskyi A."/>
            <person name="Culley D."/>
            <person name="Magnuson J.K."/>
            <person name="James T.Y."/>
            <person name="O'Malley M.A."/>
            <person name="Stajich J.E."/>
            <person name="Spatafora J.W."/>
            <person name="Visel A."/>
            <person name="Grigoriev I.V."/>
        </authorList>
    </citation>
    <scope>NUCLEOTIDE SEQUENCE [LARGE SCALE GENOMIC DNA]</scope>
    <source>
        <strain evidence="7 8">CBS 931.73</strain>
    </source>
</reference>
<dbReference type="InParanoid" id="A0A1Y1Y411"/>
<dbReference type="PROSITE" id="PS51231">
    <property type="entry name" value="DAD"/>
    <property type="match status" value="1"/>
</dbReference>
<dbReference type="InterPro" id="IPR016024">
    <property type="entry name" value="ARM-type_fold"/>
</dbReference>
<dbReference type="GO" id="GO:0051017">
    <property type="term" value="P:actin filament bundle assembly"/>
    <property type="evidence" value="ECO:0007669"/>
    <property type="project" value="TreeGrafter"/>
</dbReference>
<organism evidence="7 8">
    <name type="scientific">Basidiobolus meristosporus CBS 931.73</name>
    <dbReference type="NCBI Taxonomy" id="1314790"/>
    <lineage>
        <taxon>Eukaryota</taxon>
        <taxon>Fungi</taxon>
        <taxon>Fungi incertae sedis</taxon>
        <taxon>Zoopagomycota</taxon>
        <taxon>Entomophthoromycotina</taxon>
        <taxon>Basidiobolomycetes</taxon>
        <taxon>Basidiobolales</taxon>
        <taxon>Basidiobolaceae</taxon>
        <taxon>Basidiobolus</taxon>
    </lineage>
</organism>
<feature type="domain" description="FH2" evidence="6">
    <location>
        <begin position="862"/>
        <end position="1266"/>
    </location>
</feature>
<accession>A0A1Y1Y411</accession>
<feature type="coiled-coil region" evidence="2">
    <location>
        <begin position="516"/>
        <end position="596"/>
    </location>
</feature>
<evidence type="ECO:0000313" key="7">
    <source>
        <dbReference type="EMBL" id="ORX92728.1"/>
    </source>
</evidence>
<keyword evidence="8" id="KW-1185">Reference proteome</keyword>
<dbReference type="PROSITE" id="PS51444">
    <property type="entry name" value="FH2"/>
    <property type="match status" value="1"/>
</dbReference>
<dbReference type="Pfam" id="PF06367">
    <property type="entry name" value="Drf_FH3"/>
    <property type="match status" value="1"/>
</dbReference>
<dbReference type="Gene3D" id="1.25.10.10">
    <property type="entry name" value="Leucine-rich Repeat Variant"/>
    <property type="match status" value="1"/>
</dbReference>
<dbReference type="FunCoup" id="A0A1Y1Y411">
    <property type="interactions" value="109"/>
</dbReference>
<feature type="compositionally biased region" description="Low complexity" evidence="3">
    <location>
        <begin position="43"/>
        <end position="57"/>
    </location>
</feature>
<dbReference type="OrthoDB" id="1104827at2759"/>
<dbReference type="Pfam" id="PF02181">
    <property type="entry name" value="FH2"/>
    <property type="match status" value="1"/>
</dbReference>
<comment type="caution">
    <text evidence="7">The sequence shown here is derived from an EMBL/GenBank/DDBJ whole genome shotgun (WGS) entry which is preliminary data.</text>
</comment>
<evidence type="ECO:0000256" key="3">
    <source>
        <dbReference type="SAM" id="MobiDB-lite"/>
    </source>
</evidence>
<evidence type="ECO:0000259" key="4">
    <source>
        <dbReference type="PROSITE" id="PS51231"/>
    </source>
</evidence>
<dbReference type="InterPro" id="IPR010472">
    <property type="entry name" value="FH3_dom"/>
</dbReference>
<dbReference type="SUPFAM" id="SSF101447">
    <property type="entry name" value="Formin homology 2 domain (FH2 domain)"/>
    <property type="match status" value="1"/>
</dbReference>
<dbReference type="GO" id="GO:0051016">
    <property type="term" value="P:barbed-end actin filament capping"/>
    <property type="evidence" value="ECO:0007669"/>
    <property type="project" value="TreeGrafter"/>
</dbReference>
<evidence type="ECO:0000256" key="1">
    <source>
        <dbReference type="ARBA" id="ARBA00037935"/>
    </source>
</evidence>
<feature type="compositionally biased region" description="Pro residues" evidence="3">
    <location>
        <begin position="791"/>
        <end position="849"/>
    </location>
</feature>
<dbReference type="InterPro" id="IPR014768">
    <property type="entry name" value="GBD/FH3_dom"/>
</dbReference>
<dbReference type="InterPro" id="IPR010473">
    <property type="entry name" value="GTPase-bd"/>
</dbReference>
<dbReference type="PROSITE" id="PS51232">
    <property type="entry name" value="GBD_FH3"/>
    <property type="match status" value="1"/>
</dbReference>
<dbReference type="EMBL" id="MCFE01000262">
    <property type="protein sequence ID" value="ORX92728.1"/>
    <property type="molecule type" value="Genomic_DNA"/>
</dbReference>
<dbReference type="Gene3D" id="1.20.58.2220">
    <property type="entry name" value="Formin, FH2 domain"/>
    <property type="match status" value="1"/>
</dbReference>